<dbReference type="GO" id="GO:0005634">
    <property type="term" value="C:nucleus"/>
    <property type="evidence" value="ECO:0007669"/>
    <property type="project" value="TreeGrafter"/>
</dbReference>
<evidence type="ECO:0000256" key="1">
    <source>
        <dbReference type="ARBA" id="ARBA00007953"/>
    </source>
</evidence>
<evidence type="ECO:0000259" key="6">
    <source>
        <dbReference type="PROSITE" id="PS50984"/>
    </source>
</evidence>
<evidence type="ECO:0000313" key="8">
    <source>
        <dbReference type="Proteomes" id="UP001107558"/>
    </source>
</evidence>
<dbReference type="Gene3D" id="3.30.2350.20">
    <property type="entry name" value="TruD, catalytic domain"/>
    <property type="match status" value="1"/>
</dbReference>
<feature type="region of interest" description="Disordered" evidence="5">
    <location>
        <begin position="642"/>
        <end position="668"/>
    </location>
</feature>
<feature type="domain" description="TRUD" evidence="6">
    <location>
        <begin position="302"/>
        <end position="556"/>
    </location>
</feature>
<dbReference type="CDD" id="cd02576">
    <property type="entry name" value="PseudoU_synth_ScPUS7"/>
    <property type="match status" value="1"/>
</dbReference>
<dbReference type="GO" id="GO:0001522">
    <property type="term" value="P:pseudouridine synthesis"/>
    <property type="evidence" value="ECO:0007669"/>
    <property type="project" value="InterPro"/>
</dbReference>
<dbReference type="Pfam" id="PF01142">
    <property type="entry name" value="TruD"/>
    <property type="match status" value="2"/>
</dbReference>
<dbReference type="PANTHER" id="PTHR13326:SF31">
    <property type="entry name" value="PSEUDOURIDYLATE SYNTHASE 7 HOMOLOG"/>
    <property type="match status" value="1"/>
</dbReference>
<gene>
    <name evidence="7" type="ORF">PVAND_008545</name>
</gene>
<proteinExistence type="inferred from homology"/>
<dbReference type="InterPro" id="IPR001656">
    <property type="entry name" value="PsdUridine_synth_TruD"/>
</dbReference>
<protein>
    <recommendedName>
        <fullName evidence="6">TRUD domain-containing protein</fullName>
    </recommendedName>
</protein>
<dbReference type="Gene3D" id="3.30.70.3160">
    <property type="match status" value="1"/>
</dbReference>
<comment type="catalytic activity">
    <reaction evidence="4">
        <text>a uridine in tRNA = a pseudouridine in tRNA</text>
        <dbReference type="Rhea" id="RHEA:54572"/>
        <dbReference type="Rhea" id="RHEA-COMP:13339"/>
        <dbReference type="Rhea" id="RHEA-COMP:13934"/>
        <dbReference type="ChEBI" id="CHEBI:65314"/>
        <dbReference type="ChEBI" id="CHEBI:65315"/>
    </reaction>
</comment>
<evidence type="ECO:0000256" key="5">
    <source>
        <dbReference type="SAM" id="MobiDB-lite"/>
    </source>
</evidence>
<feature type="region of interest" description="Disordered" evidence="5">
    <location>
        <begin position="1"/>
        <end position="28"/>
    </location>
</feature>
<comment type="caution">
    <text evidence="7">The sequence shown here is derived from an EMBL/GenBank/DDBJ whole genome shotgun (WGS) entry which is preliminary data.</text>
</comment>
<dbReference type="PANTHER" id="PTHR13326">
    <property type="entry name" value="TRNA PSEUDOURIDINE SYNTHASE D"/>
    <property type="match status" value="1"/>
</dbReference>
<dbReference type="Proteomes" id="UP001107558">
    <property type="component" value="Chromosome 2"/>
</dbReference>
<dbReference type="FunFam" id="3.30.70.3160:FF:000001">
    <property type="entry name" value="Probable tRNA pseudouridine synthase D"/>
    <property type="match status" value="1"/>
</dbReference>
<dbReference type="PROSITE" id="PS50984">
    <property type="entry name" value="TRUD"/>
    <property type="match status" value="1"/>
</dbReference>
<dbReference type="InterPro" id="IPR011760">
    <property type="entry name" value="PsdUridine_synth_TruD_insert"/>
</dbReference>
<accession>A0A9J6CA36</accession>
<keyword evidence="3" id="KW-0413">Isomerase</keyword>
<dbReference type="AlphaFoldDB" id="A0A9J6CA36"/>
<sequence>MGRDQKGFHNRRHFHKKNHHNSKNVDRSWQTEKRLIESEVGIEKYVNDLKGFQGIIKSRFSDFHVNEIDLNNQQAIFDDIKIPEISDLEKGLDKDGVELKIEDFIDEEKRKEIDELLKNNDYHKSVLIEVTDEDKDYRANLHKIMRKTYGGKTINNTITTGTGKKYIQVKKYGKNDQKDQRGWQWPEEYVHFILFKENIDTLQAISQIAKSLHLKASSFNYCGTKDKRAKTSQWISVRKVDPSKIVNAARRLQGIRVGNFKFSKTPLKLGDLKGNRFQIALRSVTADEETINQACESVKENGFINYYGMQRFGNCVEVPTHDIGRALLKSDFKLAVDLILKEREGEPNFMKNMRECWKNTENATEALKFINQRKQSFIEIKVLQSLAKSNNNYLQALQALPRNMLMLYTHAYQSLIFNKIASKRRELGLKVLEGDLVFKEENSIDVQHEAVIEENIEVTENEEESNEEETITTEIENESKYINMVRPLTKEDVDSGKYSIFDIVLVLPGHDVQYPKGIIGDYYQELLSKDDLTPEKFINKQKVFSLGGAYRKVFVKPIDFQWKILNYESPNDNIILSDYSRIMKDPEIESKPNGEHRALILDFKLPQSTYATMLLRELLKTDTSTQTQIQLQKGIDESNVEKESLKRKLDEDKTDADPKVEEKILKLE</sequence>
<evidence type="ECO:0000256" key="4">
    <source>
        <dbReference type="ARBA" id="ARBA00036943"/>
    </source>
</evidence>
<dbReference type="GO" id="GO:0008033">
    <property type="term" value="P:tRNA processing"/>
    <property type="evidence" value="ECO:0007669"/>
    <property type="project" value="UniProtKB-KW"/>
</dbReference>
<dbReference type="PIRSF" id="PIRSF037016">
    <property type="entry name" value="Pseudouridin_synth_euk_prd"/>
    <property type="match status" value="1"/>
</dbReference>
<keyword evidence="2" id="KW-0819">tRNA processing</keyword>
<dbReference type="GO" id="GO:0009982">
    <property type="term" value="F:pseudouridine synthase activity"/>
    <property type="evidence" value="ECO:0007669"/>
    <property type="project" value="InterPro"/>
</dbReference>
<comment type="similarity">
    <text evidence="1">Belongs to the pseudouridine synthase TruD family.</text>
</comment>
<dbReference type="InterPro" id="IPR042214">
    <property type="entry name" value="TruD_catalytic"/>
</dbReference>
<reference evidence="7" key="1">
    <citation type="submission" date="2021-03" db="EMBL/GenBank/DDBJ databases">
        <title>Chromosome level genome of the anhydrobiotic midge Polypedilum vanderplanki.</title>
        <authorList>
            <person name="Yoshida Y."/>
            <person name="Kikawada T."/>
            <person name="Gusev O."/>
        </authorList>
    </citation>
    <scope>NUCLEOTIDE SEQUENCE</scope>
    <source>
        <strain evidence="7">NIAS01</strain>
        <tissue evidence="7">Whole body or cell culture</tissue>
    </source>
</reference>
<dbReference type="NCBIfam" id="TIGR00094">
    <property type="entry name" value="tRNA_TruD_broad"/>
    <property type="match status" value="1"/>
</dbReference>
<evidence type="ECO:0000256" key="2">
    <source>
        <dbReference type="ARBA" id="ARBA00022694"/>
    </source>
</evidence>
<evidence type="ECO:0000313" key="7">
    <source>
        <dbReference type="EMBL" id="KAG5678922.1"/>
    </source>
</evidence>
<feature type="compositionally biased region" description="Basic residues" evidence="5">
    <location>
        <begin position="8"/>
        <end position="22"/>
    </location>
</feature>
<dbReference type="SUPFAM" id="SSF55120">
    <property type="entry name" value="Pseudouridine synthase"/>
    <property type="match status" value="1"/>
</dbReference>
<dbReference type="GO" id="GO:0003723">
    <property type="term" value="F:RNA binding"/>
    <property type="evidence" value="ECO:0007669"/>
    <property type="project" value="InterPro"/>
</dbReference>
<name>A0A9J6CA36_POLVA</name>
<dbReference type="InterPro" id="IPR020103">
    <property type="entry name" value="PsdUridine_synth_cat_dom_sf"/>
</dbReference>
<organism evidence="7 8">
    <name type="scientific">Polypedilum vanderplanki</name>
    <name type="common">Sleeping chironomid midge</name>
    <dbReference type="NCBI Taxonomy" id="319348"/>
    <lineage>
        <taxon>Eukaryota</taxon>
        <taxon>Metazoa</taxon>
        <taxon>Ecdysozoa</taxon>
        <taxon>Arthropoda</taxon>
        <taxon>Hexapoda</taxon>
        <taxon>Insecta</taxon>
        <taxon>Pterygota</taxon>
        <taxon>Neoptera</taxon>
        <taxon>Endopterygota</taxon>
        <taxon>Diptera</taxon>
        <taxon>Nematocera</taxon>
        <taxon>Chironomoidea</taxon>
        <taxon>Chironomidae</taxon>
        <taxon>Chironominae</taxon>
        <taxon>Polypedilum</taxon>
        <taxon>Polypedilum</taxon>
    </lineage>
</organism>
<keyword evidence="8" id="KW-1185">Reference proteome</keyword>
<dbReference type="OrthoDB" id="447290at2759"/>
<dbReference type="EMBL" id="JADBJN010000002">
    <property type="protein sequence ID" value="KAG5678922.1"/>
    <property type="molecule type" value="Genomic_DNA"/>
</dbReference>
<evidence type="ECO:0000256" key="3">
    <source>
        <dbReference type="ARBA" id="ARBA00023235"/>
    </source>
</evidence>